<dbReference type="InterPro" id="IPR028994">
    <property type="entry name" value="Integrin_alpha_N"/>
</dbReference>
<dbReference type="HOGENOM" id="CLU_650257_0_0_0"/>
<sequence length="383" mass="42049">MIRSLILMLTIAIAGVDSLPAGDLFSPWQRHTVDASFRGADGVRLADFDGDGLQDIVTGWEESGVVRVYLNPGSHSAKEFWPAVTVGKAKSPEDAVAIDVDGDGQLDVLSCHEGKANAVYVHWNQTGQSREVLLKPSNWKSERFPQLDGERWMFAAPLGEIDGRRAIVLGSKNNNASITLLQSPAGADQSLKNWTVTKLRVAGWIMSLRPLDMDGDGDLDIVYSDRKGNNRGIGWLEQRSADDWQDHLVGGVDDEIMFITPSPQRILAAARDGEWLEIQRTAAGWNEQRHPNPSGVIWGKAITSLAPDQLVMTANTTGPAGVGDVPGIWFSADRTSWSAIDSETRCKYDRIECIDLDGDGDLDVLTCEERRLLGVVWYENPLN</sequence>
<reference evidence="3" key="1">
    <citation type="submission" date="2011-02" db="EMBL/GenBank/DDBJ databases">
        <title>The complete genome of Planctomyces brasiliensis DSM 5305.</title>
        <authorList>
            <person name="Lucas S."/>
            <person name="Copeland A."/>
            <person name="Lapidus A."/>
            <person name="Bruce D."/>
            <person name="Goodwin L."/>
            <person name="Pitluck S."/>
            <person name="Kyrpides N."/>
            <person name="Mavromatis K."/>
            <person name="Pagani I."/>
            <person name="Ivanova N."/>
            <person name="Ovchinnikova G."/>
            <person name="Lu M."/>
            <person name="Detter J.C."/>
            <person name="Han C."/>
            <person name="Land M."/>
            <person name="Hauser L."/>
            <person name="Markowitz V."/>
            <person name="Cheng J.-F."/>
            <person name="Hugenholtz P."/>
            <person name="Woyke T."/>
            <person name="Wu D."/>
            <person name="Tindall B."/>
            <person name="Pomrenke H.G."/>
            <person name="Brambilla E."/>
            <person name="Klenk H.-P."/>
            <person name="Eisen J.A."/>
        </authorList>
    </citation>
    <scope>NUCLEOTIDE SEQUENCE [LARGE SCALE GENOMIC DNA]</scope>
    <source>
        <strain evidence="3">ATCC 49424 / DSM 5305 / JCM 21570 / NBRC 103401 / IFAM 1448</strain>
    </source>
</reference>
<evidence type="ECO:0000313" key="3">
    <source>
        <dbReference type="Proteomes" id="UP000006860"/>
    </source>
</evidence>
<dbReference type="Gene3D" id="2.130.10.130">
    <property type="entry name" value="Integrin alpha, N-terminal"/>
    <property type="match status" value="1"/>
</dbReference>
<keyword evidence="3" id="KW-1185">Reference proteome</keyword>
<evidence type="ECO:0000256" key="1">
    <source>
        <dbReference type="ARBA" id="ARBA00022729"/>
    </source>
</evidence>
<dbReference type="RefSeq" id="WP_013630224.1">
    <property type="nucleotide sequence ID" value="NC_015174.1"/>
</dbReference>
<evidence type="ECO:0000313" key="2">
    <source>
        <dbReference type="EMBL" id="ADY61507.1"/>
    </source>
</evidence>
<dbReference type="PANTHER" id="PTHR44103">
    <property type="entry name" value="PROPROTEIN CONVERTASE P"/>
    <property type="match status" value="1"/>
</dbReference>
<dbReference type="KEGG" id="pbs:Plabr_3930"/>
<dbReference type="EMBL" id="CP002546">
    <property type="protein sequence ID" value="ADY61507.1"/>
    <property type="molecule type" value="Genomic_DNA"/>
</dbReference>
<dbReference type="PANTHER" id="PTHR44103:SF1">
    <property type="entry name" value="PROPROTEIN CONVERTASE P"/>
    <property type="match status" value="1"/>
</dbReference>
<dbReference type="eggNOG" id="ENOG502ZHNZ">
    <property type="taxonomic scope" value="Bacteria"/>
</dbReference>
<protein>
    <submittedName>
        <fullName evidence="2">FG-GAP repeat protein</fullName>
    </submittedName>
</protein>
<dbReference type="OrthoDB" id="243895at2"/>
<dbReference type="Proteomes" id="UP000006860">
    <property type="component" value="Chromosome"/>
</dbReference>
<dbReference type="SUPFAM" id="SSF69318">
    <property type="entry name" value="Integrin alpha N-terminal domain"/>
    <property type="match status" value="1"/>
</dbReference>
<gene>
    <name evidence="2" type="ordered locus">Plabr_3930</name>
</gene>
<dbReference type="InterPro" id="IPR013517">
    <property type="entry name" value="FG-GAP"/>
</dbReference>
<organism evidence="2 3">
    <name type="scientific">Rubinisphaera brasiliensis (strain ATCC 49424 / DSM 5305 / JCM 21570 / IAM 15109 / NBRC 103401 / IFAM 1448)</name>
    <name type="common">Planctomyces brasiliensis</name>
    <dbReference type="NCBI Taxonomy" id="756272"/>
    <lineage>
        <taxon>Bacteria</taxon>
        <taxon>Pseudomonadati</taxon>
        <taxon>Planctomycetota</taxon>
        <taxon>Planctomycetia</taxon>
        <taxon>Planctomycetales</taxon>
        <taxon>Planctomycetaceae</taxon>
        <taxon>Rubinisphaera</taxon>
    </lineage>
</organism>
<accession>F0STN8</accession>
<name>F0STN8_RUBBR</name>
<proteinExistence type="predicted"/>
<dbReference type="Pfam" id="PF13517">
    <property type="entry name" value="FG-GAP_3"/>
    <property type="match status" value="1"/>
</dbReference>
<dbReference type="AlphaFoldDB" id="F0STN8"/>
<keyword evidence="1" id="KW-0732">Signal</keyword>
<dbReference type="STRING" id="756272.Plabr_3930"/>